<comment type="cofactor">
    <cofactor evidence="1">
        <name>Mg(2+)</name>
        <dbReference type="ChEBI" id="CHEBI:18420"/>
    </cofactor>
</comment>
<protein>
    <recommendedName>
        <fullName evidence="3">non-specific serine/threonine protein kinase</fullName>
        <ecNumber evidence="3">2.7.11.1</ecNumber>
    </recommendedName>
</protein>
<comment type="catalytic activity">
    <reaction evidence="13">
        <text>L-threonyl-[protein] + ATP = O-phospho-L-threonyl-[protein] + ADP + H(+)</text>
        <dbReference type="Rhea" id="RHEA:46608"/>
        <dbReference type="Rhea" id="RHEA-COMP:11060"/>
        <dbReference type="Rhea" id="RHEA-COMP:11605"/>
        <dbReference type="ChEBI" id="CHEBI:15378"/>
        <dbReference type="ChEBI" id="CHEBI:30013"/>
        <dbReference type="ChEBI" id="CHEBI:30616"/>
        <dbReference type="ChEBI" id="CHEBI:61977"/>
        <dbReference type="ChEBI" id="CHEBI:456216"/>
        <dbReference type="EC" id="2.7.11.1"/>
    </reaction>
</comment>
<evidence type="ECO:0000256" key="14">
    <source>
        <dbReference type="ARBA" id="ARBA00048679"/>
    </source>
</evidence>
<feature type="domain" description="EF-hand" evidence="18">
    <location>
        <begin position="370"/>
        <end position="405"/>
    </location>
</feature>
<evidence type="ECO:0000256" key="1">
    <source>
        <dbReference type="ARBA" id="ARBA00001946"/>
    </source>
</evidence>
<dbReference type="AlphaFoldDB" id="A0A7S0B7A3"/>
<proteinExistence type="inferred from homology"/>
<comment type="similarity">
    <text evidence="12">Belongs to the protein kinase superfamily. Ser/Thr protein kinase family. CDPK subfamily.</text>
</comment>
<dbReference type="PROSITE" id="PS00303">
    <property type="entry name" value="S100_CABP"/>
    <property type="match status" value="1"/>
</dbReference>
<dbReference type="PROSITE" id="PS00107">
    <property type="entry name" value="PROTEIN_KINASE_ATP"/>
    <property type="match status" value="1"/>
</dbReference>
<dbReference type="InterPro" id="IPR008271">
    <property type="entry name" value="Ser/Thr_kinase_AS"/>
</dbReference>
<feature type="compositionally biased region" description="Basic and acidic residues" evidence="16">
    <location>
        <begin position="535"/>
        <end position="547"/>
    </location>
</feature>
<keyword evidence="6" id="KW-0479">Metal-binding</keyword>
<keyword evidence="10" id="KW-0106">Calcium</keyword>
<dbReference type="InterPro" id="IPR011992">
    <property type="entry name" value="EF-hand-dom_pair"/>
</dbReference>
<dbReference type="Gene3D" id="1.10.510.10">
    <property type="entry name" value="Transferase(Phosphotransferase) domain 1"/>
    <property type="match status" value="1"/>
</dbReference>
<feature type="compositionally biased region" description="Low complexity" evidence="16">
    <location>
        <begin position="39"/>
        <end position="49"/>
    </location>
</feature>
<feature type="domain" description="EF-hand" evidence="18">
    <location>
        <begin position="482"/>
        <end position="517"/>
    </location>
</feature>
<evidence type="ECO:0000256" key="16">
    <source>
        <dbReference type="SAM" id="MobiDB-lite"/>
    </source>
</evidence>
<feature type="region of interest" description="Disordered" evidence="16">
    <location>
        <begin position="1"/>
        <end position="56"/>
    </location>
</feature>
<dbReference type="CDD" id="cd00051">
    <property type="entry name" value="EFh"/>
    <property type="match status" value="1"/>
</dbReference>
<evidence type="ECO:0000256" key="2">
    <source>
        <dbReference type="ARBA" id="ARBA00011245"/>
    </source>
</evidence>
<feature type="compositionally biased region" description="Low complexity" evidence="16">
    <location>
        <begin position="583"/>
        <end position="593"/>
    </location>
</feature>
<evidence type="ECO:0000256" key="9">
    <source>
        <dbReference type="ARBA" id="ARBA00022777"/>
    </source>
</evidence>
<dbReference type="InterPro" id="IPR018247">
    <property type="entry name" value="EF_Hand_1_Ca_BS"/>
</dbReference>
<dbReference type="PROSITE" id="PS50222">
    <property type="entry name" value="EF_HAND_2"/>
    <property type="match status" value="2"/>
</dbReference>
<reference evidence="19" key="1">
    <citation type="submission" date="2021-01" db="EMBL/GenBank/DDBJ databases">
        <authorList>
            <person name="Corre E."/>
            <person name="Pelletier E."/>
            <person name="Niang G."/>
            <person name="Scheremetjew M."/>
            <person name="Finn R."/>
            <person name="Kale V."/>
            <person name="Holt S."/>
            <person name="Cochrane G."/>
            <person name="Meng A."/>
            <person name="Brown T."/>
            <person name="Cohen L."/>
        </authorList>
    </citation>
    <scope>NUCLEOTIDE SEQUENCE</scope>
    <source>
        <strain evidence="19">Pbaha01</strain>
    </source>
</reference>
<name>A0A7S0B7A3_9DINO</name>
<comment type="catalytic activity">
    <reaction evidence="14">
        <text>L-seryl-[protein] + ATP = O-phospho-L-seryl-[protein] + ADP + H(+)</text>
        <dbReference type="Rhea" id="RHEA:17989"/>
        <dbReference type="Rhea" id="RHEA-COMP:9863"/>
        <dbReference type="Rhea" id="RHEA-COMP:11604"/>
        <dbReference type="ChEBI" id="CHEBI:15378"/>
        <dbReference type="ChEBI" id="CHEBI:29999"/>
        <dbReference type="ChEBI" id="CHEBI:30616"/>
        <dbReference type="ChEBI" id="CHEBI:83421"/>
        <dbReference type="ChEBI" id="CHEBI:456216"/>
        <dbReference type="EC" id="2.7.11.1"/>
    </reaction>
</comment>
<dbReference type="SUPFAM" id="SSF56112">
    <property type="entry name" value="Protein kinase-like (PK-like)"/>
    <property type="match status" value="1"/>
</dbReference>
<dbReference type="PROSITE" id="PS00108">
    <property type="entry name" value="PROTEIN_KINASE_ST"/>
    <property type="match status" value="1"/>
</dbReference>
<evidence type="ECO:0000256" key="12">
    <source>
        <dbReference type="ARBA" id="ARBA00024334"/>
    </source>
</evidence>
<gene>
    <name evidence="19" type="ORF">PBAH0796_LOCUS29060</name>
</gene>
<dbReference type="InterPro" id="IPR001751">
    <property type="entry name" value="S100/CaBP7/8-like_CS"/>
</dbReference>
<keyword evidence="8 15" id="KW-0547">Nucleotide-binding</keyword>
<dbReference type="PROSITE" id="PS00018">
    <property type="entry name" value="EF_HAND_1"/>
    <property type="match status" value="2"/>
</dbReference>
<organism evidence="19">
    <name type="scientific">Pyrodinium bahamense</name>
    <dbReference type="NCBI Taxonomy" id="73915"/>
    <lineage>
        <taxon>Eukaryota</taxon>
        <taxon>Sar</taxon>
        <taxon>Alveolata</taxon>
        <taxon>Dinophyceae</taxon>
        <taxon>Gonyaulacales</taxon>
        <taxon>Pyrocystaceae</taxon>
        <taxon>Pyrodinium</taxon>
    </lineage>
</organism>
<keyword evidence="4" id="KW-0723">Serine/threonine-protein kinase</keyword>
<dbReference type="EMBL" id="HBEG01047730">
    <property type="protein sequence ID" value="CAD8385372.1"/>
    <property type="molecule type" value="Transcribed_RNA"/>
</dbReference>
<evidence type="ECO:0000256" key="11">
    <source>
        <dbReference type="ARBA" id="ARBA00022840"/>
    </source>
</evidence>
<dbReference type="InterPro" id="IPR000719">
    <property type="entry name" value="Prot_kinase_dom"/>
</dbReference>
<comment type="subunit">
    <text evidence="2">Monomer.</text>
</comment>
<evidence type="ECO:0000256" key="10">
    <source>
        <dbReference type="ARBA" id="ARBA00022837"/>
    </source>
</evidence>
<dbReference type="InterPro" id="IPR011009">
    <property type="entry name" value="Kinase-like_dom_sf"/>
</dbReference>
<dbReference type="FunFam" id="1.10.238.10:FF:000003">
    <property type="entry name" value="Calmodulin A"/>
    <property type="match status" value="1"/>
</dbReference>
<feature type="domain" description="Protein kinase" evidence="17">
    <location>
        <begin position="66"/>
        <end position="325"/>
    </location>
</feature>
<sequence length="627" mass="68938">MGACGSTRAGEATRQRSPPSRTGVPTACGGRVEHRRNRSSSTSSQSSGFDRSDLIPHRAGGVNQHYELEGELGQGTFGRVCRGTNKHMCGPARAVKMVPKKKVQDMAQFRKEIEIMRLLDHPNIVRLFESYEDTRCLYLVMELCVGGELFTRIIKAGRFTEQEAANVMQQILRAVFYLHMSNVCHRDLKPENCLLLASDTLLGSNNLRVADFGLSCTFVPCEVLRQRVGTVAFMAPEVIGREYNEACDLWSCGVITYTLLCGYLPFRGKTDEETRRKICCGHGPAFDAVNWVHVSEKGLDLIRKLLARRARDRLSAEQSLRHPWLAQAFAVAGQGAHAEATILENLQGFRSLSRFKRAALQIIASMLSAEQIRASREAFAALDADGDGRLSLADLRATFQTLGVEEAAAQGLASAGGLAKFLDSPDWIEKDFSYTEFIAATFDRNICCSRKVCWSAFNTFDINSNGKITAQELSGGHVLGDLSGDELKQLVADLDQNGDGEIDFQEFIHMMRDGEGWTASRKTTKAVKEQPPNEADEKGKLPRELSAKRRATKKNKKEAEEKERAVTKAQEKAQRKATRALRRSTSQSAATAAECGGSGRGPQAATKPQCMFLSTLVEGTGRSPTVG</sequence>
<evidence type="ECO:0000256" key="8">
    <source>
        <dbReference type="ARBA" id="ARBA00022741"/>
    </source>
</evidence>
<dbReference type="FunFam" id="1.10.510.10:FF:000571">
    <property type="entry name" value="Maternal embryonic leucine zipper kinase"/>
    <property type="match status" value="1"/>
</dbReference>
<evidence type="ECO:0000259" key="17">
    <source>
        <dbReference type="PROSITE" id="PS50011"/>
    </source>
</evidence>
<evidence type="ECO:0000256" key="15">
    <source>
        <dbReference type="PROSITE-ProRule" id="PRU10141"/>
    </source>
</evidence>
<dbReference type="Gene3D" id="1.10.238.10">
    <property type="entry name" value="EF-hand"/>
    <property type="match status" value="2"/>
</dbReference>
<dbReference type="SMART" id="SM00220">
    <property type="entry name" value="S_TKc"/>
    <property type="match status" value="1"/>
</dbReference>
<feature type="region of interest" description="Disordered" evidence="16">
    <location>
        <begin position="518"/>
        <end position="607"/>
    </location>
</feature>
<keyword evidence="11 15" id="KW-0067">ATP-binding</keyword>
<dbReference type="SUPFAM" id="SSF47473">
    <property type="entry name" value="EF-hand"/>
    <property type="match status" value="1"/>
</dbReference>
<dbReference type="InterPro" id="IPR002048">
    <property type="entry name" value="EF_hand_dom"/>
</dbReference>
<accession>A0A7S0B7A3</accession>
<evidence type="ECO:0000256" key="5">
    <source>
        <dbReference type="ARBA" id="ARBA00022679"/>
    </source>
</evidence>
<dbReference type="InterPro" id="IPR017441">
    <property type="entry name" value="Protein_kinase_ATP_BS"/>
</dbReference>
<feature type="binding site" evidence="15">
    <location>
        <position position="101"/>
    </location>
    <ligand>
        <name>ATP</name>
        <dbReference type="ChEBI" id="CHEBI:30616"/>
    </ligand>
</feature>
<dbReference type="Pfam" id="PF00069">
    <property type="entry name" value="Pkinase"/>
    <property type="match status" value="1"/>
</dbReference>
<dbReference type="SMART" id="SM00054">
    <property type="entry name" value="EFh"/>
    <property type="match status" value="3"/>
</dbReference>
<dbReference type="Pfam" id="PF13202">
    <property type="entry name" value="EF-hand_5"/>
    <property type="match status" value="1"/>
</dbReference>
<feature type="compositionally biased region" description="Basic and acidic residues" evidence="16">
    <location>
        <begin position="557"/>
        <end position="574"/>
    </location>
</feature>
<evidence type="ECO:0000256" key="4">
    <source>
        <dbReference type="ARBA" id="ARBA00022527"/>
    </source>
</evidence>
<dbReference type="GO" id="GO:0005524">
    <property type="term" value="F:ATP binding"/>
    <property type="evidence" value="ECO:0007669"/>
    <property type="project" value="UniProtKB-UniRule"/>
</dbReference>
<evidence type="ECO:0000256" key="13">
    <source>
        <dbReference type="ARBA" id="ARBA00047899"/>
    </source>
</evidence>
<dbReference type="GO" id="GO:0005509">
    <property type="term" value="F:calcium ion binding"/>
    <property type="evidence" value="ECO:0007669"/>
    <property type="project" value="InterPro"/>
</dbReference>
<dbReference type="EC" id="2.7.11.1" evidence="3"/>
<keyword evidence="9" id="KW-0418">Kinase</keyword>
<evidence type="ECO:0000259" key="18">
    <source>
        <dbReference type="PROSITE" id="PS50222"/>
    </source>
</evidence>
<dbReference type="Gene3D" id="3.30.200.20">
    <property type="entry name" value="Phosphorylase Kinase, domain 1"/>
    <property type="match status" value="1"/>
</dbReference>
<dbReference type="GO" id="GO:0004674">
    <property type="term" value="F:protein serine/threonine kinase activity"/>
    <property type="evidence" value="ECO:0007669"/>
    <property type="project" value="UniProtKB-KW"/>
</dbReference>
<evidence type="ECO:0000256" key="6">
    <source>
        <dbReference type="ARBA" id="ARBA00022723"/>
    </source>
</evidence>
<keyword evidence="7" id="KW-0677">Repeat</keyword>
<evidence type="ECO:0000313" key="19">
    <source>
        <dbReference type="EMBL" id="CAD8385372.1"/>
    </source>
</evidence>
<dbReference type="Pfam" id="PF13499">
    <property type="entry name" value="EF-hand_7"/>
    <property type="match status" value="1"/>
</dbReference>
<dbReference type="PROSITE" id="PS50011">
    <property type="entry name" value="PROTEIN_KINASE_DOM"/>
    <property type="match status" value="1"/>
</dbReference>
<dbReference type="CDD" id="cd05117">
    <property type="entry name" value="STKc_CAMK"/>
    <property type="match status" value="1"/>
</dbReference>
<dbReference type="PANTHER" id="PTHR24349">
    <property type="entry name" value="SERINE/THREONINE-PROTEIN KINASE"/>
    <property type="match status" value="1"/>
</dbReference>
<dbReference type="InterPro" id="IPR050205">
    <property type="entry name" value="CDPK_Ser/Thr_kinases"/>
</dbReference>
<dbReference type="FunFam" id="3.30.200.20:FF:000315">
    <property type="entry name" value="Calcium-dependent protein kinase 3"/>
    <property type="match status" value="1"/>
</dbReference>
<keyword evidence="5" id="KW-0808">Transferase</keyword>
<evidence type="ECO:0000256" key="3">
    <source>
        <dbReference type="ARBA" id="ARBA00012513"/>
    </source>
</evidence>
<evidence type="ECO:0000256" key="7">
    <source>
        <dbReference type="ARBA" id="ARBA00022737"/>
    </source>
</evidence>